<accession>Q4N3J5</accession>
<dbReference type="GeneID" id="3500878"/>
<keyword evidence="1" id="KW-1133">Transmembrane helix</keyword>
<dbReference type="InterPro" id="IPR037185">
    <property type="entry name" value="EmrE-like"/>
</dbReference>
<dbReference type="STRING" id="5875.Q4N3J5"/>
<proteinExistence type="predicted"/>
<dbReference type="eggNOG" id="ENOG502QW36">
    <property type="taxonomic scope" value="Eukaryota"/>
</dbReference>
<dbReference type="GO" id="GO:0016020">
    <property type="term" value="C:membrane"/>
    <property type="evidence" value="ECO:0007669"/>
    <property type="project" value="TreeGrafter"/>
</dbReference>
<dbReference type="VEuPathDB" id="PiroplasmaDB:TpMuguga_04g00803"/>
<comment type="caution">
    <text evidence="3">The sequence shown here is derived from an EMBL/GenBank/DDBJ whole genome shotgun (WGS) entry which is preliminary data.</text>
</comment>
<dbReference type="InParanoid" id="Q4N3J5"/>
<feature type="transmembrane region" description="Helical" evidence="1">
    <location>
        <begin position="405"/>
        <end position="425"/>
    </location>
</feature>
<feature type="transmembrane region" description="Helical" evidence="1">
    <location>
        <begin position="216"/>
        <end position="236"/>
    </location>
</feature>
<gene>
    <name evidence="3" type="ordered locus">TP04_0803</name>
</gene>
<evidence type="ECO:0000313" key="4">
    <source>
        <dbReference type="Proteomes" id="UP000001949"/>
    </source>
</evidence>
<dbReference type="PANTHER" id="PTHR13146:SF1">
    <property type="entry name" value="SUGAR PHOSPHATE TRANSPORTER DOMAIN-CONTAINING PROTEIN"/>
    <property type="match status" value="1"/>
</dbReference>
<dbReference type="OMA" id="QINFTRT"/>
<keyword evidence="4" id="KW-1185">Reference proteome</keyword>
<dbReference type="SUPFAM" id="SSF103481">
    <property type="entry name" value="Multidrug resistance efflux transporter EmrE"/>
    <property type="match status" value="1"/>
</dbReference>
<feature type="transmembrane region" description="Helical" evidence="1">
    <location>
        <begin position="243"/>
        <end position="263"/>
    </location>
</feature>
<dbReference type="RefSeq" id="XP_764440.1">
    <property type="nucleotide sequence ID" value="XM_759347.1"/>
</dbReference>
<dbReference type="PANTHER" id="PTHR13146">
    <property type="match status" value="1"/>
</dbReference>
<name>Q4N3J5_THEPA</name>
<feature type="transmembrane region" description="Helical" evidence="1">
    <location>
        <begin position="269"/>
        <end position="294"/>
    </location>
</feature>
<feature type="domain" description="Sugar phosphate transporter" evidence="2">
    <location>
        <begin position="169"/>
        <end position="424"/>
    </location>
</feature>
<dbReference type="KEGG" id="tpv:TP04_0803"/>
<dbReference type="Pfam" id="PF03151">
    <property type="entry name" value="TPT"/>
    <property type="match status" value="1"/>
</dbReference>
<feature type="transmembrane region" description="Helical" evidence="1">
    <location>
        <begin position="121"/>
        <end position="139"/>
    </location>
</feature>
<dbReference type="EMBL" id="AAGK01000004">
    <property type="protein sequence ID" value="EAN32157.1"/>
    <property type="molecule type" value="Genomic_DNA"/>
</dbReference>
<feature type="transmembrane region" description="Helical" evidence="1">
    <location>
        <begin position="159"/>
        <end position="176"/>
    </location>
</feature>
<protein>
    <recommendedName>
        <fullName evidence="2">Sugar phosphate transporter domain-containing protein</fullName>
    </recommendedName>
</protein>
<evidence type="ECO:0000313" key="3">
    <source>
        <dbReference type="EMBL" id="EAN32157.1"/>
    </source>
</evidence>
<evidence type="ECO:0000256" key="1">
    <source>
        <dbReference type="SAM" id="Phobius"/>
    </source>
</evidence>
<sequence length="437" mass="48727">MSENNFEQFSDSYLLDVDKTFVGNQELMEGLFQRKEVTGSFDNSRLPGSIEALTTTDSSTSPLQKVVTTTPSTPANVEEEQSKDELTLVADSDFLLVNHTTDLLKPETSFYKSPGFSVKSLFGNLSLPILFYMFVFVLTNTAQPLLILLLRKNGGTPSGTYTFLFPTYLAMVFVGTYPTKKSIFQEKWRYPIILSMMDILHQVVEKAGLVYCGPSIYSIASSTTTLFLALFSKLILKQTVTSLTWLSISLISFSLALSGYVQTEYITSLHILGFFLVMLASMVSALNSIIGEILLKKDEIEGPNLVCMMGLTSLSVFSIWTMVWTFPQRKTLFATDKEINPFDLQNVLKILGILFLSNFGRSSVYYYIIKECGSVCCGVLKALRIVLVVFADHFLFSYIDGSQKITPGKVVAALICTLGVMFYSLEKSEIYSKKKPS</sequence>
<keyword evidence="1" id="KW-0812">Transmembrane</keyword>
<dbReference type="AlphaFoldDB" id="Q4N3J5"/>
<feature type="transmembrane region" description="Helical" evidence="1">
    <location>
        <begin position="381"/>
        <end position="399"/>
    </location>
</feature>
<feature type="transmembrane region" description="Helical" evidence="1">
    <location>
        <begin position="306"/>
        <end position="327"/>
    </location>
</feature>
<dbReference type="InterPro" id="IPR004853">
    <property type="entry name" value="Sugar_P_trans_dom"/>
</dbReference>
<reference evidence="3 4" key="1">
    <citation type="journal article" date="2005" name="Science">
        <title>Genome sequence of Theileria parva, a bovine pathogen that transforms lymphocytes.</title>
        <authorList>
            <person name="Gardner M.J."/>
            <person name="Bishop R."/>
            <person name="Shah T."/>
            <person name="de Villiers E.P."/>
            <person name="Carlton J.M."/>
            <person name="Hall N."/>
            <person name="Ren Q."/>
            <person name="Paulsen I.T."/>
            <person name="Pain A."/>
            <person name="Berriman M."/>
            <person name="Wilson R.J.M."/>
            <person name="Sato S."/>
            <person name="Ralph S.A."/>
            <person name="Mann D.J."/>
            <person name="Xiong Z."/>
            <person name="Shallom S.J."/>
            <person name="Weidman J."/>
            <person name="Jiang L."/>
            <person name="Lynn J."/>
            <person name="Weaver B."/>
            <person name="Shoaibi A."/>
            <person name="Domingo A.R."/>
            <person name="Wasawo D."/>
            <person name="Crabtree J."/>
            <person name="Wortman J.R."/>
            <person name="Haas B."/>
            <person name="Angiuoli S.V."/>
            <person name="Creasy T.H."/>
            <person name="Lu C."/>
            <person name="Suh B."/>
            <person name="Silva J.C."/>
            <person name="Utterback T.R."/>
            <person name="Feldblyum T.V."/>
            <person name="Pertea M."/>
            <person name="Allen J."/>
            <person name="Nierman W.C."/>
            <person name="Taracha E.L.N."/>
            <person name="Salzberg S.L."/>
            <person name="White O.R."/>
            <person name="Fitzhugh H.A."/>
            <person name="Morzaria S."/>
            <person name="Venter J.C."/>
            <person name="Fraser C.M."/>
            <person name="Nene V."/>
        </authorList>
    </citation>
    <scope>NUCLEOTIDE SEQUENCE [LARGE SCALE GENOMIC DNA]</scope>
    <source>
        <strain evidence="3 4">Muguga</strain>
    </source>
</reference>
<organism evidence="3 4">
    <name type="scientific">Theileria parva</name>
    <name type="common">East coast fever infection agent</name>
    <dbReference type="NCBI Taxonomy" id="5875"/>
    <lineage>
        <taxon>Eukaryota</taxon>
        <taxon>Sar</taxon>
        <taxon>Alveolata</taxon>
        <taxon>Apicomplexa</taxon>
        <taxon>Aconoidasida</taxon>
        <taxon>Piroplasmida</taxon>
        <taxon>Theileriidae</taxon>
        <taxon>Theileria</taxon>
    </lineage>
</organism>
<keyword evidence="1" id="KW-0472">Membrane</keyword>
<dbReference type="Proteomes" id="UP000001949">
    <property type="component" value="Unassembled WGS sequence"/>
</dbReference>
<evidence type="ECO:0000259" key="2">
    <source>
        <dbReference type="Pfam" id="PF03151"/>
    </source>
</evidence>